<dbReference type="FunFam" id="2.40.50.140:FF:000127">
    <property type="entry name" value="Exosome complex component RRP40"/>
    <property type="match status" value="1"/>
</dbReference>
<dbReference type="Proteomes" id="UP001311799">
    <property type="component" value="Unassembled WGS sequence"/>
</dbReference>
<evidence type="ECO:0000256" key="3">
    <source>
        <dbReference type="ARBA" id="ARBA00022835"/>
    </source>
</evidence>
<dbReference type="InterPro" id="IPR004088">
    <property type="entry name" value="KH_dom_type_1"/>
</dbReference>
<accession>A0AAV9XW20</accession>
<dbReference type="Pfam" id="PF15985">
    <property type="entry name" value="KH_6"/>
    <property type="match status" value="1"/>
</dbReference>
<organism evidence="6 7">
    <name type="scientific">Cryptosporidium xiaoi</name>
    <dbReference type="NCBI Taxonomy" id="659607"/>
    <lineage>
        <taxon>Eukaryota</taxon>
        <taxon>Sar</taxon>
        <taxon>Alveolata</taxon>
        <taxon>Apicomplexa</taxon>
        <taxon>Conoidasida</taxon>
        <taxon>Coccidia</taxon>
        <taxon>Eucoccidiorida</taxon>
        <taxon>Eimeriorina</taxon>
        <taxon>Cryptosporidiidae</taxon>
        <taxon>Cryptosporidium</taxon>
    </lineage>
</organism>
<dbReference type="InterPro" id="IPR026699">
    <property type="entry name" value="Exosome_RNA_bind1/RRP40/RRP4"/>
</dbReference>
<evidence type="ECO:0000313" key="6">
    <source>
        <dbReference type="EMBL" id="KAK6588798.1"/>
    </source>
</evidence>
<evidence type="ECO:0000259" key="5">
    <source>
        <dbReference type="Pfam" id="PF15985"/>
    </source>
</evidence>
<reference evidence="6 7" key="1">
    <citation type="submission" date="2023-10" db="EMBL/GenBank/DDBJ databases">
        <title>Comparative genomics analysis reveals potential genetic determinants of host preference in Cryptosporidium xiaoi.</title>
        <authorList>
            <person name="Xiao L."/>
            <person name="Li J."/>
        </authorList>
    </citation>
    <scope>NUCLEOTIDE SEQUENCE [LARGE SCALE GENOMIC DNA]</scope>
    <source>
        <strain evidence="6 7">52996</strain>
    </source>
</reference>
<dbReference type="SUPFAM" id="SSF54791">
    <property type="entry name" value="Eukaryotic type KH-domain (KH-domain type I)"/>
    <property type="match status" value="1"/>
</dbReference>
<protein>
    <recommendedName>
        <fullName evidence="5">K Homology domain-containing protein</fullName>
    </recommendedName>
</protein>
<comment type="caution">
    <text evidence="6">The sequence shown here is derived from an EMBL/GenBank/DDBJ whole genome shotgun (WGS) entry which is preliminary data.</text>
</comment>
<dbReference type="GO" id="GO:0000467">
    <property type="term" value="P:exonucleolytic trimming to generate mature 3'-end of 5.8S rRNA from tricistronic rRNA transcript (SSU-rRNA, 5.8S rRNA, LSU-rRNA)"/>
    <property type="evidence" value="ECO:0007669"/>
    <property type="project" value="TreeGrafter"/>
</dbReference>
<dbReference type="GO" id="GO:0071038">
    <property type="term" value="P:TRAMP-dependent tRNA surveillance pathway"/>
    <property type="evidence" value="ECO:0007669"/>
    <property type="project" value="TreeGrafter"/>
</dbReference>
<keyword evidence="2" id="KW-0963">Cytoplasm</keyword>
<name>A0AAV9XW20_9CRYT</name>
<dbReference type="GO" id="GO:0003723">
    <property type="term" value="F:RNA binding"/>
    <property type="evidence" value="ECO:0007669"/>
    <property type="project" value="UniProtKB-KW"/>
</dbReference>
<evidence type="ECO:0000313" key="7">
    <source>
        <dbReference type="Proteomes" id="UP001311799"/>
    </source>
</evidence>
<dbReference type="GO" id="GO:0071051">
    <property type="term" value="P:poly(A)-dependent snoRNA 3'-end processing"/>
    <property type="evidence" value="ECO:0007669"/>
    <property type="project" value="TreeGrafter"/>
</dbReference>
<dbReference type="InterPro" id="IPR012340">
    <property type="entry name" value="NA-bd_OB-fold"/>
</dbReference>
<dbReference type="GO" id="GO:0071035">
    <property type="term" value="P:nuclear polyadenylation-dependent rRNA catabolic process"/>
    <property type="evidence" value="ECO:0007669"/>
    <property type="project" value="TreeGrafter"/>
</dbReference>
<keyword evidence="4" id="KW-0694">RNA-binding</keyword>
<dbReference type="AlphaFoldDB" id="A0AAV9XW20"/>
<dbReference type="PANTHER" id="PTHR21321">
    <property type="entry name" value="PNAS-3 RELATED"/>
    <property type="match status" value="1"/>
</dbReference>
<dbReference type="GO" id="GO:0000176">
    <property type="term" value="C:nuclear exosome (RNase complex)"/>
    <property type="evidence" value="ECO:0007669"/>
    <property type="project" value="TreeGrafter"/>
</dbReference>
<comment type="subcellular location">
    <subcellularLocation>
        <location evidence="1">Nucleus</location>
    </subcellularLocation>
</comment>
<sequence>MDEKYKINEDCQLFFPGEEIDLNSETITNKIAGIKCTSPFWPHEETVTTYKGCYVPKKGDVVIGTVIGKFGDYYKVSLNCAYDAIISDMAFEGATKRNRPNISIGNHICCRVYYADSKSGEVELTCITPEEKRTWSNNENYLGVLKNYSQNNSNSSHISDSNKERTCIKDGMTVSIPLSTTSILLADKCYLFELLSEYFPYEVCVGQNGVVWFSANSYKEMLLILSGIKVMSKCNKAQLQVVLNKFWEKIQSS</sequence>
<dbReference type="InterPro" id="IPR036612">
    <property type="entry name" value="KH_dom_type_1_sf"/>
</dbReference>
<dbReference type="Gene3D" id="2.40.50.140">
    <property type="entry name" value="Nucleic acid-binding proteins"/>
    <property type="match status" value="1"/>
</dbReference>
<keyword evidence="7" id="KW-1185">Reference proteome</keyword>
<proteinExistence type="predicted"/>
<dbReference type="Gene3D" id="3.30.1370.10">
    <property type="entry name" value="K Homology domain, type 1"/>
    <property type="match status" value="1"/>
</dbReference>
<dbReference type="GO" id="GO:0034475">
    <property type="term" value="P:U4 snRNA 3'-end processing"/>
    <property type="evidence" value="ECO:0007669"/>
    <property type="project" value="TreeGrafter"/>
</dbReference>
<dbReference type="SUPFAM" id="SSF50249">
    <property type="entry name" value="Nucleic acid-binding proteins"/>
    <property type="match status" value="1"/>
</dbReference>
<dbReference type="GO" id="GO:0071034">
    <property type="term" value="P:CUT catabolic process"/>
    <property type="evidence" value="ECO:0007669"/>
    <property type="project" value="TreeGrafter"/>
</dbReference>
<dbReference type="Pfam" id="PF21262">
    <property type="entry name" value="RRP40_S1"/>
    <property type="match status" value="1"/>
</dbReference>
<dbReference type="EMBL" id="JAWDEY010000022">
    <property type="protein sequence ID" value="KAK6588798.1"/>
    <property type="molecule type" value="Genomic_DNA"/>
</dbReference>
<dbReference type="PANTHER" id="PTHR21321:SF1">
    <property type="entry name" value="EXOSOME COMPLEX COMPONENT RRP40"/>
    <property type="match status" value="1"/>
</dbReference>
<gene>
    <name evidence="6" type="ORF">RS030_2370</name>
</gene>
<evidence type="ECO:0000256" key="2">
    <source>
        <dbReference type="ARBA" id="ARBA00022490"/>
    </source>
</evidence>
<feature type="domain" description="K Homology" evidence="5">
    <location>
        <begin position="171"/>
        <end position="217"/>
    </location>
</feature>
<evidence type="ECO:0000256" key="4">
    <source>
        <dbReference type="ARBA" id="ARBA00022884"/>
    </source>
</evidence>
<keyword evidence="3" id="KW-0271">Exosome</keyword>
<dbReference type="GO" id="GO:0000177">
    <property type="term" value="C:cytoplasmic exosome (RNase complex)"/>
    <property type="evidence" value="ECO:0007669"/>
    <property type="project" value="TreeGrafter"/>
</dbReference>
<evidence type="ECO:0000256" key="1">
    <source>
        <dbReference type="ARBA" id="ARBA00004123"/>
    </source>
</evidence>